<sequence>MNKIKIYFKKLLRGEISLFIVFWFWFIFISFCIEVFFQIESLSNTFYETNYFQLFLYLIILIYSILIFMFVFKSANNYKGSKIWSFLSKVIVSINLFFSLSYFTDILEFYFLEDYSIENEIKDFRKTLPMQVDSVSILIDIYKEKKTIFYNYQLFNISLIEENDKSRFTRQIQNSLCEDEISLSLLKKDYILNYEYVNEKEEKVINIQTKKDDCGKSIYDLEILNKVLDEQGMH</sequence>
<keyword evidence="1" id="KW-0812">Transmembrane</keyword>
<keyword evidence="1" id="KW-0472">Membrane</keyword>
<name>A0A6M8F0W0_9BACT</name>
<evidence type="ECO:0000313" key="3">
    <source>
        <dbReference type="Proteomes" id="UP000503483"/>
    </source>
</evidence>
<feature type="transmembrane region" description="Helical" evidence="1">
    <location>
        <begin position="84"/>
        <end position="103"/>
    </location>
</feature>
<dbReference type="EMBL" id="CP042652">
    <property type="protein sequence ID" value="QKE28964.1"/>
    <property type="molecule type" value="Genomic_DNA"/>
</dbReference>
<proteinExistence type="predicted"/>
<evidence type="ECO:0000256" key="1">
    <source>
        <dbReference type="SAM" id="Phobius"/>
    </source>
</evidence>
<keyword evidence="1" id="KW-1133">Transmembrane helix</keyword>
<feature type="transmembrane region" description="Helical" evidence="1">
    <location>
        <begin position="16"/>
        <end position="39"/>
    </location>
</feature>
<dbReference type="KEGG" id="paco:AACT_1813"/>
<accession>A0A6M8F0W0</accession>
<feature type="transmembrane region" description="Helical" evidence="1">
    <location>
        <begin position="51"/>
        <end position="72"/>
    </location>
</feature>
<dbReference type="AlphaFoldDB" id="A0A6M8F0W0"/>
<dbReference type="RefSeq" id="WP_172126524.1">
    <property type="nucleotide sequence ID" value="NZ_CP042652.1"/>
</dbReference>
<organism evidence="2 3">
    <name type="scientific">Arcobacter acticola</name>
    <dbReference type="NCBI Taxonomy" id="1849015"/>
    <lineage>
        <taxon>Bacteria</taxon>
        <taxon>Pseudomonadati</taxon>
        <taxon>Campylobacterota</taxon>
        <taxon>Epsilonproteobacteria</taxon>
        <taxon>Campylobacterales</taxon>
        <taxon>Arcobacteraceae</taxon>
        <taxon>Arcobacter</taxon>
    </lineage>
</organism>
<protein>
    <submittedName>
        <fullName evidence="2">Putative membrane protein</fullName>
    </submittedName>
</protein>
<evidence type="ECO:0000313" key="2">
    <source>
        <dbReference type="EMBL" id="QKE28964.1"/>
    </source>
</evidence>
<keyword evidence="3" id="KW-1185">Reference proteome</keyword>
<dbReference type="Gene3D" id="3.30.300.250">
    <property type="match status" value="1"/>
</dbReference>
<reference evidence="2 3" key="1">
    <citation type="submission" date="2019-08" db="EMBL/GenBank/DDBJ databases">
        <title>Complete genome sequence of Arcobacter acticola.</title>
        <authorList>
            <person name="Miller W."/>
        </authorList>
    </citation>
    <scope>NUCLEOTIDE SEQUENCE [LARGE SCALE GENOMIC DNA]</scope>
    <source>
        <strain evidence="2 3">KCTC 52212</strain>
    </source>
</reference>
<dbReference type="Proteomes" id="UP000503483">
    <property type="component" value="Chromosome"/>
</dbReference>
<gene>
    <name evidence="2" type="ORF">AACT_1813</name>
</gene>